<dbReference type="PROSITE" id="PS50966">
    <property type="entry name" value="ZF_SWIM"/>
    <property type="match status" value="1"/>
</dbReference>
<feature type="compositionally biased region" description="Polar residues" evidence="2">
    <location>
        <begin position="67"/>
        <end position="79"/>
    </location>
</feature>
<feature type="region of interest" description="Disordered" evidence="2">
    <location>
        <begin position="283"/>
        <end position="324"/>
    </location>
</feature>
<proteinExistence type="predicted"/>
<feature type="domain" description="SWIM-type" evidence="3">
    <location>
        <begin position="8"/>
        <end position="43"/>
    </location>
</feature>
<keyword evidence="1" id="KW-0863">Zinc-finger</keyword>
<feature type="compositionally biased region" description="Basic and acidic residues" evidence="2">
    <location>
        <begin position="283"/>
        <end position="295"/>
    </location>
</feature>
<protein>
    <recommendedName>
        <fullName evidence="3">SWIM-type domain-containing protein</fullName>
    </recommendedName>
</protein>
<feature type="compositionally biased region" description="Basic and acidic residues" evidence="2">
    <location>
        <begin position="82"/>
        <end position="94"/>
    </location>
</feature>
<dbReference type="EMBL" id="JARJCN010000129">
    <property type="protein sequence ID" value="KAJ7070411.1"/>
    <property type="molecule type" value="Genomic_DNA"/>
</dbReference>
<dbReference type="Proteomes" id="UP001222325">
    <property type="component" value="Unassembled WGS sequence"/>
</dbReference>
<dbReference type="AlphaFoldDB" id="A0AAD6XI76"/>
<organism evidence="4 5">
    <name type="scientific">Mycena belliarum</name>
    <dbReference type="NCBI Taxonomy" id="1033014"/>
    <lineage>
        <taxon>Eukaryota</taxon>
        <taxon>Fungi</taxon>
        <taxon>Dikarya</taxon>
        <taxon>Basidiomycota</taxon>
        <taxon>Agaricomycotina</taxon>
        <taxon>Agaricomycetes</taxon>
        <taxon>Agaricomycetidae</taxon>
        <taxon>Agaricales</taxon>
        <taxon>Marasmiineae</taxon>
        <taxon>Mycenaceae</taxon>
        <taxon>Mycena</taxon>
    </lineage>
</organism>
<dbReference type="InterPro" id="IPR007527">
    <property type="entry name" value="Znf_SWIM"/>
</dbReference>
<keyword evidence="1" id="KW-0862">Zinc</keyword>
<name>A0AAD6XI76_9AGAR</name>
<evidence type="ECO:0000256" key="1">
    <source>
        <dbReference type="PROSITE-ProRule" id="PRU00325"/>
    </source>
</evidence>
<comment type="caution">
    <text evidence="4">The sequence shown here is derived from an EMBL/GenBank/DDBJ whole genome shotgun (WGS) entry which is preliminary data.</text>
</comment>
<evidence type="ECO:0000256" key="2">
    <source>
        <dbReference type="SAM" id="MobiDB-lite"/>
    </source>
</evidence>
<reference evidence="4" key="1">
    <citation type="submission" date="2023-03" db="EMBL/GenBank/DDBJ databases">
        <title>Massive genome expansion in bonnet fungi (Mycena s.s.) driven by repeated elements and novel gene families across ecological guilds.</title>
        <authorList>
            <consortium name="Lawrence Berkeley National Laboratory"/>
            <person name="Harder C.B."/>
            <person name="Miyauchi S."/>
            <person name="Viragh M."/>
            <person name="Kuo A."/>
            <person name="Thoen E."/>
            <person name="Andreopoulos B."/>
            <person name="Lu D."/>
            <person name="Skrede I."/>
            <person name="Drula E."/>
            <person name="Henrissat B."/>
            <person name="Morin E."/>
            <person name="Kohler A."/>
            <person name="Barry K."/>
            <person name="LaButti K."/>
            <person name="Morin E."/>
            <person name="Salamov A."/>
            <person name="Lipzen A."/>
            <person name="Mereny Z."/>
            <person name="Hegedus B."/>
            <person name="Baldrian P."/>
            <person name="Stursova M."/>
            <person name="Weitz H."/>
            <person name="Taylor A."/>
            <person name="Grigoriev I.V."/>
            <person name="Nagy L.G."/>
            <person name="Martin F."/>
            <person name="Kauserud H."/>
        </authorList>
    </citation>
    <scope>NUCLEOTIDE SEQUENCE</scope>
    <source>
        <strain evidence="4">CBHHK173m</strain>
    </source>
</reference>
<dbReference type="GO" id="GO:0008270">
    <property type="term" value="F:zinc ion binding"/>
    <property type="evidence" value="ECO:0007669"/>
    <property type="project" value="UniProtKB-KW"/>
</dbReference>
<evidence type="ECO:0000313" key="4">
    <source>
        <dbReference type="EMBL" id="KAJ7070411.1"/>
    </source>
</evidence>
<evidence type="ECO:0000313" key="5">
    <source>
        <dbReference type="Proteomes" id="UP001222325"/>
    </source>
</evidence>
<keyword evidence="1" id="KW-0479">Metal-binding</keyword>
<feature type="region of interest" description="Disordered" evidence="2">
    <location>
        <begin position="60"/>
        <end position="94"/>
    </location>
</feature>
<gene>
    <name evidence="4" type="ORF">B0H15DRAFT_966321</name>
</gene>
<keyword evidence="5" id="KW-1185">Reference proteome</keyword>
<evidence type="ECO:0000259" key="3">
    <source>
        <dbReference type="PROSITE" id="PS50966"/>
    </source>
</evidence>
<accession>A0AAD6XI76</accession>
<sequence>MSQEADYYLVTLNEDDTLSCKCNEFKQTGKTCEHTFAVNLQRKYGSVERYNDLETIRKVRGKAAKGQKNNPPVKTTGRQQQRRTDHTVSKDHDRYLEQVEKKVNPWRLDDSSDSPDDTSDKPLLLALPSSFRFLDLALRARFPHAPLITIVIIVLALRPFAVDVQSLPSIFRRFEVCSDSLWSFHSLVPTSRTSFAWSEWPDRRCRSYERHSDGSLPAMRRCCAAPSSLVADASIKIPHDASSPPSRPSLREQHAAYLEPLSRHFSTLGQRSSFDLVVTQRARHGDRSGDPDDTHGVPVATLTPSTMWQRQPRRSQRPRASTAAPLPVTSLAALHPWRCNNRHDIAARSLLRAARTSAARRARRITARASVLAASPPPSCGFV</sequence>